<evidence type="ECO:0000256" key="2">
    <source>
        <dbReference type="ARBA" id="ARBA00022630"/>
    </source>
</evidence>
<evidence type="ECO:0000256" key="3">
    <source>
        <dbReference type="ARBA" id="ARBA00022643"/>
    </source>
</evidence>
<evidence type="ECO:0000259" key="5">
    <source>
        <dbReference type="Pfam" id="PF12766"/>
    </source>
</evidence>
<dbReference type="RefSeq" id="WP_130286093.1">
    <property type="nucleotide sequence ID" value="NZ_SGXE01000001.1"/>
</dbReference>
<dbReference type="AlphaFoldDB" id="A0A4Q7PMQ6"/>
<evidence type="ECO:0000256" key="4">
    <source>
        <dbReference type="ARBA" id="ARBA00023002"/>
    </source>
</evidence>
<organism evidence="6 7">
    <name type="scientific">Aquimarina brevivitae</name>
    <dbReference type="NCBI Taxonomy" id="323412"/>
    <lineage>
        <taxon>Bacteria</taxon>
        <taxon>Pseudomonadati</taxon>
        <taxon>Bacteroidota</taxon>
        <taxon>Flavobacteriia</taxon>
        <taxon>Flavobacteriales</taxon>
        <taxon>Flavobacteriaceae</taxon>
        <taxon>Aquimarina</taxon>
    </lineage>
</organism>
<evidence type="ECO:0000313" key="7">
    <source>
        <dbReference type="Proteomes" id="UP000292262"/>
    </source>
</evidence>
<accession>A0A4Q7PMQ6</accession>
<evidence type="ECO:0000313" key="6">
    <source>
        <dbReference type="EMBL" id="RZT00313.1"/>
    </source>
</evidence>
<dbReference type="InterPro" id="IPR000659">
    <property type="entry name" value="Pyridox_Oxase"/>
</dbReference>
<proteinExistence type="predicted"/>
<keyword evidence="4" id="KW-0560">Oxidoreductase</keyword>
<dbReference type="GO" id="GO:0010181">
    <property type="term" value="F:FMN binding"/>
    <property type="evidence" value="ECO:0007669"/>
    <property type="project" value="InterPro"/>
</dbReference>
<dbReference type="Proteomes" id="UP000292262">
    <property type="component" value="Unassembled WGS sequence"/>
</dbReference>
<comment type="cofactor">
    <cofactor evidence="1">
        <name>FMN</name>
        <dbReference type="ChEBI" id="CHEBI:58210"/>
    </cofactor>
</comment>
<dbReference type="GO" id="GO:0008615">
    <property type="term" value="P:pyridoxine biosynthetic process"/>
    <property type="evidence" value="ECO:0007669"/>
    <property type="project" value="InterPro"/>
</dbReference>
<dbReference type="PANTHER" id="PTHR10851">
    <property type="entry name" value="PYRIDOXINE-5-PHOSPHATE OXIDASE"/>
    <property type="match status" value="1"/>
</dbReference>
<gene>
    <name evidence="6" type="ORF">EV197_1549</name>
</gene>
<dbReference type="OrthoDB" id="1493996at2"/>
<dbReference type="Pfam" id="PF12766">
    <property type="entry name" value="Pyridox_oxase_2"/>
    <property type="match status" value="1"/>
</dbReference>
<dbReference type="InterPro" id="IPR012349">
    <property type="entry name" value="Split_barrel_FMN-bd"/>
</dbReference>
<sequence length="181" mass="21391">MTDLIFNTIKKELSSALTDKKHPFRYFTMATSDISGRSRLRTVVLRDFDEDFNLYIYTDKRSKKITHIIEREWVSALFYDPEKLMQVVIRAKAYIIDDDKSLARAWQQIPEKSKRDYTTIQKPGEEIQNPEIVDYLDKKDFFTILKFVPDKVEYLKLKRPNHVRACFKRVGGGWDGSFIVP</sequence>
<dbReference type="SUPFAM" id="SSF50475">
    <property type="entry name" value="FMN-binding split barrel"/>
    <property type="match status" value="1"/>
</dbReference>
<keyword evidence="7" id="KW-1185">Reference proteome</keyword>
<dbReference type="PANTHER" id="PTHR10851:SF3">
    <property type="entry name" value="PYRIDOXINE_PYRIDOXAMINE 5'-PHOSPHATE OXIDASE 2"/>
    <property type="match status" value="1"/>
</dbReference>
<keyword evidence="2" id="KW-0285">Flavoprotein</keyword>
<evidence type="ECO:0000256" key="1">
    <source>
        <dbReference type="ARBA" id="ARBA00001917"/>
    </source>
</evidence>
<dbReference type="EMBL" id="SGXE01000001">
    <property type="protein sequence ID" value="RZT00313.1"/>
    <property type="molecule type" value="Genomic_DNA"/>
</dbReference>
<name>A0A4Q7PMQ6_9FLAO</name>
<reference evidence="6 7" key="1">
    <citation type="submission" date="2019-02" db="EMBL/GenBank/DDBJ databases">
        <title>Genomic Encyclopedia of Type Strains, Phase IV (KMG-IV): sequencing the most valuable type-strain genomes for metagenomic binning, comparative biology and taxonomic classification.</title>
        <authorList>
            <person name="Goeker M."/>
        </authorList>
    </citation>
    <scope>NUCLEOTIDE SEQUENCE [LARGE SCALE GENOMIC DNA]</scope>
    <source>
        <strain evidence="6 7">DSM 17196</strain>
    </source>
</reference>
<dbReference type="Gene3D" id="2.30.110.10">
    <property type="entry name" value="Electron Transport, Fmn-binding Protein, Chain A"/>
    <property type="match status" value="1"/>
</dbReference>
<dbReference type="GO" id="GO:0004733">
    <property type="term" value="F:pyridoxamine phosphate oxidase activity"/>
    <property type="evidence" value="ECO:0007669"/>
    <property type="project" value="InterPro"/>
</dbReference>
<protein>
    <submittedName>
        <fullName evidence="6">Pyridoxine/pyridoxamine 5'-phosphate oxidase</fullName>
    </submittedName>
</protein>
<keyword evidence="3" id="KW-0288">FMN</keyword>
<feature type="domain" description="Pyridoxamine 5'-phosphate oxidase Alr4036 family FMN-binding" evidence="5">
    <location>
        <begin position="10"/>
        <end position="96"/>
    </location>
</feature>
<dbReference type="InterPro" id="IPR024624">
    <property type="entry name" value="Pyridox_Oxase_Alr4036_FMN-bd"/>
</dbReference>
<comment type="caution">
    <text evidence="6">The sequence shown here is derived from an EMBL/GenBank/DDBJ whole genome shotgun (WGS) entry which is preliminary data.</text>
</comment>